<dbReference type="SUPFAM" id="SSF51306">
    <property type="entry name" value="LexA/Signal peptidase"/>
    <property type="match status" value="1"/>
</dbReference>
<sequence>MINKLARGEARESAHIYAIAKALGVTPEYLSGDSEEISGDVARHTSRDVRALDEDEIVEIKELDLAFGMGGGSYLDLPVKEKGRKIARDWLRLYTNSPASRIFLARGIGDSMSPTIQNDDVVIIDTAQTLVGMGDQIWAISYGNFGLIKRLRPLPSGGIKIMSDNPHVESEVAYDGELHPIGKVVAIIRKMAGS</sequence>
<keyword evidence="6" id="KW-1185">Reference proteome</keyword>
<dbReference type="PANTHER" id="PTHR40661">
    <property type="match status" value="1"/>
</dbReference>
<evidence type="ECO:0000256" key="3">
    <source>
        <dbReference type="ARBA" id="ARBA00023163"/>
    </source>
</evidence>
<gene>
    <name evidence="5" type="ORF">A8V01_02635</name>
</gene>
<dbReference type="PROSITE" id="PS50943">
    <property type="entry name" value="HTH_CROC1"/>
    <property type="match status" value="1"/>
</dbReference>
<dbReference type="InterPro" id="IPR015927">
    <property type="entry name" value="Peptidase_S24_S26A/B/C"/>
</dbReference>
<comment type="caution">
    <text evidence="5">The sequence shown here is derived from an EMBL/GenBank/DDBJ whole genome shotgun (WGS) entry which is preliminary data.</text>
</comment>
<protein>
    <recommendedName>
        <fullName evidence="4">HTH cro/C1-type domain-containing protein</fullName>
    </recommendedName>
</protein>
<dbReference type="Pfam" id="PF00717">
    <property type="entry name" value="Peptidase_S24"/>
    <property type="match status" value="1"/>
</dbReference>
<keyword evidence="3" id="KW-0804">Transcription</keyword>
<evidence type="ECO:0000259" key="4">
    <source>
        <dbReference type="PROSITE" id="PS50943"/>
    </source>
</evidence>
<dbReference type="Proteomes" id="UP000236327">
    <property type="component" value="Unassembled WGS sequence"/>
</dbReference>
<evidence type="ECO:0000256" key="2">
    <source>
        <dbReference type="ARBA" id="ARBA00023125"/>
    </source>
</evidence>
<dbReference type="Gene3D" id="2.10.109.10">
    <property type="entry name" value="Umud Fragment, subunit A"/>
    <property type="match status" value="1"/>
</dbReference>
<dbReference type="CDD" id="cd06529">
    <property type="entry name" value="S24_LexA-like"/>
    <property type="match status" value="1"/>
</dbReference>
<dbReference type="InterPro" id="IPR039418">
    <property type="entry name" value="LexA-like"/>
</dbReference>
<keyword evidence="2" id="KW-0238">DNA-binding</keyword>
<reference evidence="5 6" key="1">
    <citation type="submission" date="2016-05" db="EMBL/GenBank/DDBJ databases">
        <title>Complete genome sequence of Novosphingobium guangzhouense SA925(T).</title>
        <authorList>
            <person name="Sha S."/>
        </authorList>
    </citation>
    <scope>NUCLEOTIDE SEQUENCE [LARGE SCALE GENOMIC DNA]</scope>
    <source>
        <strain evidence="5 6">SA925</strain>
    </source>
</reference>
<dbReference type="AlphaFoldDB" id="A0A2K2G600"/>
<dbReference type="Gene3D" id="1.10.260.40">
    <property type="entry name" value="lambda repressor-like DNA-binding domains"/>
    <property type="match status" value="1"/>
</dbReference>
<organism evidence="5 6">
    <name type="scientific">Novosphingobium guangzhouense</name>
    <dbReference type="NCBI Taxonomy" id="1850347"/>
    <lineage>
        <taxon>Bacteria</taxon>
        <taxon>Pseudomonadati</taxon>
        <taxon>Pseudomonadota</taxon>
        <taxon>Alphaproteobacteria</taxon>
        <taxon>Sphingomonadales</taxon>
        <taxon>Sphingomonadaceae</taxon>
        <taxon>Novosphingobium</taxon>
    </lineage>
</organism>
<dbReference type="InterPro" id="IPR036286">
    <property type="entry name" value="LexA/Signal_pep-like_sf"/>
</dbReference>
<evidence type="ECO:0000256" key="1">
    <source>
        <dbReference type="ARBA" id="ARBA00023015"/>
    </source>
</evidence>
<proteinExistence type="predicted"/>
<dbReference type="InterPro" id="IPR010982">
    <property type="entry name" value="Lambda_DNA-bd_dom_sf"/>
</dbReference>
<evidence type="ECO:0000313" key="5">
    <source>
        <dbReference type="EMBL" id="PNU06459.1"/>
    </source>
</evidence>
<feature type="domain" description="HTH cro/C1-type" evidence="4">
    <location>
        <begin position="16"/>
        <end position="30"/>
    </location>
</feature>
<dbReference type="GO" id="GO:0003677">
    <property type="term" value="F:DNA binding"/>
    <property type="evidence" value="ECO:0007669"/>
    <property type="project" value="UniProtKB-KW"/>
</dbReference>
<dbReference type="InterPro" id="IPR001387">
    <property type="entry name" value="Cro/C1-type_HTH"/>
</dbReference>
<accession>A0A2K2G600</accession>
<dbReference type="OrthoDB" id="6867563at2"/>
<keyword evidence="1" id="KW-0805">Transcription regulation</keyword>
<name>A0A2K2G600_9SPHN</name>
<dbReference type="EMBL" id="LYMM01000002">
    <property type="protein sequence ID" value="PNU06459.1"/>
    <property type="molecule type" value="Genomic_DNA"/>
</dbReference>
<dbReference type="PANTHER" id="PTHR40661:SF3">
    <property type="entry name" value="FELS-1 PROPHAGE TRANSCRIPTIONAL REGULATOR"/>
    <property type="match status" value="1"/>
</dbReference>
<evidence type="ECO:0000313" key="6">
    <source>
        <dbReference type="Proteomes" id="UP000236327"/>
    </source>
</evidence>